<proteinExistence type="predicted"/>
<dbReference type="Proteomes" id="UP000838756">
    <property type="component" value="Unassembled WGS sequence"/>
</dbReference>
<dbReference type="EMBL" id="CAKXAJ010023980">
    <property type="protein sequence ID" value="CAH2228321.1"/>
    <property type="molecule type" value="Genomic_DNA"/>
</dbReference>
<organism evidence="1 2">
    <name type="scientific">Pararge aegeria aegeria</name>
    <dbReference type="NCBI Taxonomy" id="348720"/>
    <lineage>
        <taxon>Eukaryota</taxon>
        <taxon>Metazoa</taxon>
        <taxon>Ecdysozoa</taxon>
        <taxon>Arthropoda</taxon>
        <taxon>Hexapoda</taxon>
        <taxon>Insecta</taxon>
        <taxon>Pterygota</taxon>
        <taxon>Neoptera</taxon>
        <taxon>Endopterygota</taxon>
        <taxon>Lepidoptera</taxon>
        <taxon>Glossata</taxon>
        <taxon>Ditrysia</taxon>
        <taxon>Papilionoidea</taxon>
        <taxon>Nymphalidae</taxon>
        <taxon>Satyrinae</taxon>
        <taxon>Satyrini</taxon>
        <taxon>Parargina</taxon>
        <taxon>Pararge</taxon>
    </lineage>
</organism>
<comment type="caution">
    <text evidence="1">The sequence shown here is derived from an EMBL/GenBank/DDBJ whole genome shotgun (WGS) entry which is preliminary data.</text>
</comment>
<keyword evidence="2" id="KW-1185">Reference proteome</keyword>
<reference evidence="1" key="1">
    <citation type="submission" date="2022-03" db="EMBL/GenBank/DDBJ databases">
        <authorList>
            <person name="Lindestad O."/>
        </authorList>
    </citation>
    <scope>NUCLEOTIDE SEQUENCE</scope>
</reference>
<name>A0A8S4R0A7_9NEOP</name>
<evidence type="ECO:0000313" key="1">
    <source>
        <dbReference type="EMBL" id="CAH2228321.1"/>
    </source>
</evidence>
<gene>
    <name evidence="1" type="primary">jg24375</name>
    <name evidence="1" type="ORF">PAEG_LOCUS8281</name>
</gene>
<feature type="non-terminal residue" evidence="1">
    <location>
        <position position="1"/>
    </location>
</feature>
<dbReference type="AlphaFoldDB" id="A0A8S4R0A7"/>
<evidence type="ECO:0000313" key="2">
    <source>
        <dbReference type="Proteomes" id="UP000838756"/>
    </source>
</evidence>
<accession>A0A8S4R0A7</accession>
<protein>
    <submittedName>
        <fullName evidence="1">Jg24375 protein</fullName>
    </submittedName>
</protein>
<sequence>AWADRNWTTQSDIMSPARC</sequence>